<keyword evidence="3" id="KW-0804">Transcription</keyword>
<evidence type="ECO:0000256" key="4">
    <source>
        <dbReference type="SAM" id="Phobius"/>
    </source>
</evidence>
<keyword evidence="4" id="KW-0812">Transmembrane</keyword>
<keyword evidence="1" id="KW-0805">Transcription regulation</keyword>
<accession>A0ABT0BMJ3</accession>
<dbReference type="PANTHER" id="PTHR44688:SF16">
    <property type="entry name" value="DNA-BINDING TRANSCRIPTIONAL ACTIVATOR DEVR_DOSR"/>
    <property type="match status" value="1"/>
</dbReference>
<feature type="transmembrane region" description="Helical" evidence="4">
    <location>
        <begin position="99"/>
        <end position="122"/>
    </location>
</feature>
<evidence type="ECO:0000256" key="1">
    <source>
        <dbReference type="ARBA" id="ARBA00023015"/>
    </source>
</evidence>
<gene>
    <name evidence="6" type="ORF">MTR66_04370</name>
</gene>
<protein>
    <submittedName>
        <fullName evidence="6">DUF4019 domain-containing protein</fullName>
    </submittedName>
</protein>
<keyword evidence="7" id="KW-1185">Reference proteome</keyword>
<dbReference type="PANTHER" id="PTHR44688">
    <property type="entry name" value="DNA-BINDING TRANSCRIPTIONAL ACTIVATOR DEVR_DOSR"/>
    <property type="match status" value="1"/>
</dbReference>
<evidence type="ECO:0000256" key="3">
    <source>
        <dbReference type="ARBA" id="ARBA00023163"/>
    </source>
</evidence>
<dbReference type="CDD" id="cd06170">
    <property type="entry name" value="LuxR_C_like"/>
    <property type="match status" value="1"/>
</dbReference>
<dbReference type="PROSITE" id="PS50043">
    <property type="entry name" value="HTH_LUXR_2"/>
    <property type="match status" value="1"/>
</dbReference>
<evidence type="ECO:0000313" key="7">
    <source>
        <dbReference type="Proteomes" id="UP001202281"/>
    </source>
</evidence>
<feature type="domain" description="HTH luxR-type" evidence="5">
    <location>
        <begin position="1"/>
        <end position="66"/>
    </location>
</feature>
<dbReference type="SMART" id="SM00421">
    <property type="entry name" value="HTH_LUXR"/>
    <property type="match status" value="1"/>
</dbReference>
<dbReference type="InterPro" id="IPR036388">
    <property type="entry name" value="WH-like_DNA-bd_sf"/>
</dbReference>
<dbReference type="InterPro" id="IPR016032">
    <property type="entry name" value="Sig_transdc_resp-reg_C-effctor"/>
</dbReference>
<comment type="caution">
    <text evidence="6">The sequence shown here is derived from an EMBL/GenBank/DDBJ whole genome shotgun (WGS) entry which is preliminary data.</text>
</comment>
<keyword evidence="2" id="KW-0238">DNA-binding</keyword>
<evidence type="ECO:0000313" key="6">
    <source>
        <dbReference type="EMBL" id="MCJ2186046.1"/>
    </source>
</evidence>
<dbReference type="InterPro" id="IPR025091">
    <property type="entry name" value="DUF4019"/>
</dbReference>
<dbReference type="Gene3D" id="1.10.10.10">
    <property type="entry name" value="Winged helix-like DNA-binding domain superfamily/Winged helix DNA-binding domain"/>
    <property type="match status" value="1"/>
</dbReference>
<evidence type="ECO:0000256" key="2">
    <source>
        <dbReference type="ARBA" id="ARBA00023125"/>
    </source>
</evidence>
<dbReference type="PRINTS" id="PR00038">
    <property type="entry name" value="HTHLUXR"/>
</dbReference>
<organism evidence="6 7">
    <name type="scientific">Novosphingobium beihaiensis</name>
    <dbReference type="NCBI Taxonomy" id="2930389"/>
    <lineage>
        <taxon>Bacteria</taxon>
        <taxon>Pseudomonadati</taxon>
        <taxon>Pseudomonadota</taxon>
        <taxon>Alphaproteobacteria</taxon>
        <taxon>Sphingomonadales</taxon>
        <taxon>Sphingomonadaceae</taxon>
        <taxon>Novosphingobium</taxon>
    </lineage>
</organism>
<dbReference type="InterPro" id="IPR000792">
    <property type="entry name" value="Tscrpt_reg_LuxR_C"/>
</dbReference>
<proteinExistence type="predicted"/>
<keyword evidence="4" id="KW-0472">Membrane</keyword>
<sequence length="261" mass="28305">MTEGIEALSEREKETLRLLLGGHDSKSMASDLGLSVHTINERLREARKKLGVSSSREAARRLAEAEQSAPHFLADKVLGDADAAPREERHGPSEKRQSVGYPLVWLGGGMLIMSLIIAAAVLSSTLAGSAATPTAAQPTPAAVSLDDSADAAAVQSARDWVRLLDQQHWNDAWQQAGTVFRSKIAAKQWDTVIQTVRGPLGATSRRTVQSVMKTQALPNAPKGEYQIIKFQTDFAKKTGAIETVVLFKEGSDWKVDGYFIR</sequence>
<dbReference type="RefSeq" id="WP_243918241.1">
    <property type="nucleotide sequence ID" value="NZ_JALHLG010000005.1"/>
</dbReference>
<name>A0ABT0BMJ3_9SPHN</name>
<evidence type="ECO:0000259" key="5">
    <source>
        <dbReference type="PROSITE" id="PS50043"/>
    </source>
</evidence>
<dbReference type="Pfam" id="PF00196">
    <property type="entry name" value="GerE"/>
    <property type="match status" value="1"/>
</dbReference>
<reference evidence="6 7" key="1">
    <citation type="submission" date="2022-04" db="EMBL/GenBank/DDBJ databases">
        <title>Identification of a novel bacterium isolated from mangrove sediments.</title>
        <authorList>
            <person name="Pan X."/>
        </authorList>
    </citation>
    <scope>NUCLEOTIDE SEQUENCE [LARGE SCALE GENOMIC DNA]</scope>
    <source>
        <strain evidence="6 7">B2638</strain>
    </source>
</reference>
<dbReference type="EMBL" id="JALHLG010000005">
    <property type="protein sequence ID" value="MCJ2186046.1"/>
    <property type="molecule type" value="Genomic_DNA"/>
</dbReference>
<dbReference type="Proteomes" id="UP001202281">
    <property type="component" value="Unassembled WGS sequence"/>
</dbReference>
<dbReference type="SUPFAM" id="SSF46894">
    <property type="entry name" value="C-terminal effector domain of the bipartite response regulators"/>
    <property type="match status" value="1"/>
</dbReference>
<keyword evidence="4" id="KW-1133">Transmembrane helix</keyword>
<dbReference type="Pfam" id="PF13211">
    <property type="entry name" value="DUF4019"/>
    <property type="match status" value="1"/>
</dbReference>